<accession>A0A016QSB8</accession>
<evidence type="ECO:0000313" key="2">
    <source>
        <dbReference type="Proteomes" id="UP000020492"/>
    </source>
</evidence>
<dbReference type="STRING" id="1476583.DEIPH_ctg017orf0153"/>
<gene>
    <name evidence="1" type="ORF">DEIPH_ctg017orf0153</name>
</gene>
<dbReference type="AlphaFoldDB" id="A0A016QSB8"/>
<dbReference type="eggNOG" id="COG2320">
    <property type="taxonomic scope" value="Bacteria"/>
</dbReference>
<sequence length="193" mass="21433">MNAARRVVIVPPDPAWPARFQAVARDLRRTLGERVSAIHHIGSTSVPGLWAKDVLDVQLTVPDLGAAEMVFPALRGLGLTLRPEVTADHLPPGLDLPPNELAKRYAHRPGTLYMHIREAGRFNQRYPLLMRDFLRATPAAREAYAEIKRQLARLHPTDVTAYYAVKDPVMDLLSAGAEHWAARTGWDLPPSDA</sequence>
<comment type="caution">
    <text evidence="1">The sequence shown here is derived from an EMBL/GenBank/DDBJ whole genome shotgun (WGS) entry which is preliminary data.</text>
</comment>
<dbReference type="Gene3D" id="3.30.460.10">
    <property type="entry name" value="Beta Polymerase, domain 2"/>
    <property type="match status" value="1"/>
</dbReference>
<dbReference type="InterPro" id="IPR007344">
    <property type="entry name" value="GrpB/CoaE"/>
</dbReference>
<dbReference type="PANTHER" id="PTHR34822">
    <property type="entry name" value="GRPB DOMAIN PROTEIN (AFU_ORTHOLOGUE AFUA_1G01530)"/>
    <property type="match status" value="1"/>
</dbReference>
<dbReference type="SUPFAM" id="SSF81301">
    <property type="entry name" value="Nucleotidyltransferase"/>
    <property type="match status" value="1"/>
</dbReference>
<name>A0A016QSB8_9DEIO</name>
<proteinExistence type="predicted"/>
<dbReference type="RefSeq" id="WP_034355225.1">
    <property type="nucleotide sequence ID" value="NZ_JHAC01000017.1"/>
</dbReference>
<dbReference type="PATRIC" id="fig|1476583.3.peg.1149"/>
<evidence type="ECO:0000313" key="1">
    <source>
        <dbReference type="EMBL" id="EYB68792.1"/>
    </source>
</evidence>
<dbReference type="EMBL" id="JHAC01000017">
    <property type="protein sequence ID" value="EYB68792.1"/>
    <property type="molecule type" value="Genomic_DNA"/>
</dbReference>
<dbReference type="Proteomes" id="UP000020492">
    <property type="component" value="Unassembled WGS sequence"/>
</dbReference>
<reference evidence="1 2" key="1">
    <citation type="submission" date="2014-03" db="EMBL/GenBank/DDBJ databases">
        <title>Draft genome sequence of Deinococcus phoenicis 1P10ME.</title>
        <authorList>
            <person name="Stepanov V.G."/>
            <person name="Vaishampayan P."/>
            <person name="Venkateswaran K."/>
            <person name="Fox G.E."/>
        </authorList>
    </citation>
    <scope>NUCLEOTIDE SEQUENCE [LARGE SCALE GENOMIC DNA]</scope>
    <source>
        <strain evidence="1 2">1P10ME</strain>
    </source>
</reference>
<dbReference type="InterPro" id="IPR043519">
    <property type="entry name" value="NT_sf"/>
</dbReference>
<dbReference type="Pfam" id="PF04229">
    <property type="entry name" value="GrpB"/>
    <property type="match status" value="1"/>
</dbReference>
<dbReference type="OrthoDB" id="9799092at2"/>
<protein>
    <recommendedName>
        <fullName evidence="3">GrpB family protein</fullName>
    </recommendedName>
</protein>
<evidence type="ECO:0008006" key="3">
    <source>
        <dbReference type="Google" id="ProtNLM"/>
    </source>
</evidence>
<dbReference type="PANTHER" id="PTHR34822:SF1">
    <property type="entry name" value="GRPB FAMILY PROTEIN"/>
    <property type="match status" value="1"/>
</dbReference>
<keyword evidence="2" id="KW-1185">Reference proteome</keyword>
<organism evidence="1 2">
    <name type="scientific">Deinococcus phoenicis</name>
    <dbReference type="NCBI Taxonomy" id="1476583"/>
    <lineage>
        <taxon>Bacteria</taxon>
        <taxon>Thermotogati</taxon>
        <taxon>Deinococcota</taxon>
        <taxon>Deinococci</taxon>
        <taxon>Deinococcales</taxon>
        <taxon>Deinococcaceae</taxon>
        <taxon>Deinococcus</taxon>
    </lineage>
</organism>